<evidence type="ECO:0000313" key="1">
    <source>
        <dbReference type="EMBL" id="RNI32074.1"/>
    </source>
</evidence>
<dbReference type="RefSeq" id="WP_123122685.1">
    <property type="nucleotide sequence ID" value="NZ_RJJR01000029.1"/>
</dbReference>
<keyword evidence="2" id="KW-1185">Reference proteome</keyword>
<dbReference type="AlphaFoldDB" id="A0A3M9N2Q6"/>
<gene>
    <name evidence="1" type="ORF">EFY79_20770</name>
</gene>
<accession>A0A3M9N2Q6</accession>
<protein>
    <submittedName>
        <fullName evidence="1">Uncharacterized protein</fullName>
    </submittedName>
</protein>
<sequence length="188" mass="21142">MSCGKRNYFPDPDDAGLSRLTSRGYNIITMYINAVPYINPYRRPLFGGISNTLPAITRKITNSDFDTLQISWQIEINDTSASYNQPYHFVSLLIPVSKSFTAHDFLSMNGERFSPGANTIAVNYPYNYSDSLAGKSNLYFIDIKYNTLGDGSRHSYSFSGLFDGNIGDSILITKGRFDFEIDADKINF</sequence>
<comment type="caution">
    <text evidence="1">The sequence shown here is derived from an EMBL/GenBank/DDBJ whole genome shotgun (WGS) entry which is preliminary data.</text>
</comment>
<evidence type="ECO:0000313" key="2">
    <source>
        <dbReference type="Proteomes" id="UP000267223"/>
    </source>
</evidence>
<organism evidence="1 2">
    <name type="scientific">Hanamia caeni</name>
    <dbReference type="NCBI Taxonomy" id="2294116"/>
    <lineage>
        <taxon>Bacteria</taxon>
        <taxon>Pseudomonadati</taxon>
        <taxon>Bacteroidota</taxon>
        <taxon>Chitinophagia</taxon>
        <taxon>Chitinophagales</taxon>
        <taxon>Chitinophagaceae</taxon>
        <taxon>Hanamia</taxon>
    </lineage>
</organism>
<dbReference type="EMBL" id="RJJR01000029">
    <property type="protein sequence ID" value="RNI32074.1"/>
    <property type="molecule type" value="Genomic_DNA"/>
</dbReference>
<proteinExistence type="predicted"/>
<reference evidence="1 2" key="1">
    <citation type="submission" date="2018-11" db="EMBL/GenBank/DDBJ databases">
        <title>Draft genome sequence of Ferruginibacter sp. BO-59.</title>
        <authorList>
            <person name="Im W.T."/>
        </authorList>
    </citation>
    <scope>NUCLEOTIDE SEQUENCE [LARGE SCALE GENOMIC DNA]</scope>
    <source>
        <strain evidence="1 2">BO-59</strain>
    </source>
</reference>
<dbReference type="Proteomes" id="UP000267223">
    <property type="component" value="Unassembled WGS sequence"/>
</dbReference>
<name>A0A3M9N2Q6_9BACT</name>